<dbReference type="GO" id="GO:0008270">
    <property type="term" value="F:zinc ion binding"/>
    <property type="evidence" value="ECO:0007669"/>
    <property type="project" value="UniProtKB-KW"/>
</dbReference>
<dbReference type="AlphaFoldDB" id="A0A921QGR8"/>
<feature type="compositionally biased region" description="Low complexity" evidence="6">
    <location>
        <begin position="798"/>
        <end position="817"/>
    </location>
</feature>
<evidence type="ECO:0000256" key="1">
    <source>
        <dbReference type="ARBA" id="ARBA00022723"/>
    </source>
</evidence>
<dbReference type="PANTHER" id="PTHR33304">
    <property type="match status" value="1"/>
</dbReference>
<evidence type="ECO:0000256" key="5">
    <source>
        <dbReference type="ARBA" id="ARBA00023163"/>
    </source>
</evidence>
<keyword evidence="3" id="KW-0862">Zinc</keyword>
<dbReference type="EMBL" id="CM027687">
    <property type="protein sequence ID" value="KAG0520146.1"/>
    <property type="molecule type" value="Genomic_DNA"/>
</dbReference>
<evidence type="ECO:0000256" key="2">
    <source>
        <dbReference type="ARBA" id="ARBA00022771"/>
    </source>
</evidence>
<protein>
    <recommendedName>
        <fullName evidence="7">AIPP2-like SPOC-like domain-containing protein</fullName>
    </recommendedName>
</protein>
<dbReference type="InterPro" id="IPR049914">
    <property type="entry name" value="PHD1-3/5-6"/>
</dbReference>
<keyword evidence="1" id="KW-0479">Metal-binding</keyword>
<keyword evidence="4" id="KW-0805">Transcription regulation</keyword>
<evidence type="ECO:0000256" key="3">
    <source>
        <dbReference type="ARBA" id="ARBA00022833"/>
    </source>
</evidence>
<sequence>MSRTPKSRFGSVAGKKIEKQVRKEARFLPKNVNIRRGHGVASGANHRGKPIMDSNIRHMSNFLSNVASSGTDTSKTNKRADAANDVDGRDNVASLSVGQTPIKDSNTRHLNSSSKTNNKDDVANDANRRDNVASLSVGQTLIKDSNTRHLKSSTMNVNSDPLLRNPCKNNRRDDGVPYLASQQDRQNPLKDKNIKDNNTFAMHTSLATLSRTDNNKRSIPVEANRQVNHASRPVKQESPRKNTNTKRVEAIMPNRNVTRRDSSILVLRSEDHDPLKAKTIMNRSEHINNSQSPPFKAMEGLVHKTKNFDGLDGYNDALPSRLKWQVSLDNGGRSIVGKHSDRKLMIKATKEASPKRMKKQRNTEEKGDDTSGRSPMVEINGDAYPIGVKDYSERNLSYDSMKRQRGNTKTNQDEAIDNSDMKLMEVEDGGTQLETCDRTPKNKKKRGIESNEVGDGDAEDSFAKKNLESLPKDHVPLDCSNEAIEVEKLTYRKSKKWRHDIMRNDDEELHVDGGDHSPLDADGDSSRLTSQAPISIHCLAEVPAPFVLEHVKQLCNYCSKPIDKPIWSGHFKTDGEEYISLAGHLSTKSCDKVWELSRSLVPVVEVTKLSSSKLKIWETSKPSCDNIGLYFFPNKMRHDEDLDKLVKEVIEGDLVLQTVMGEAEMLIFPSTLLPERYKTFQRKHYLWGVFRPRQVQCATVVEPVHDRVCCAQEKDKEEQHASNQQDEVQEVHWKSPAKSMQQAAATGGVPWSPSVDFQPEALEERQLGHTLRHTLHSAEPTAVATNSAAVTTEAAAVATDAATGPAEATENDANAATIPAEATEKDTNAATIPENHGRSDSIVGVTPGRFFCFVAEQTPKLEQLIQEMQREGSLVLAIRGEPIGGGLWPGNIVPTNISRA</sequence>
<feature type="region of interest" description="Disordered" evidence="6">
    <location>
        <begin position="433"/>
        <end position="459"/>
    </location>
</feature>
<feature type="compositionally biased region" description="Polar residues" evidence="6">
    <location>
        <begin position="93"/>
        <end position="116"/>
    </location>
</feature>
<keyword evidence="2" id="KW-0863">Zinc-finger</keyword>
<feature type="compositionally biased region" description="Basic and acidic residues" evidence="6">
    <location>
        <begin position="361"/>
        <end position="371"/>
    </location>
</feature>
<evidence type="ECO:0000313" key="9">
    <source>
        <dbReference type="Proteomes" id="UP000807115"/>
    </source>
</evidence>
<evidence type="ECO:0000259" key="7">
    <source>
        <dbReference type="Pfam" id="PF23121"/>
    </source>
</evidence>
<gene>
    <name evidence="8" type="ORF">BDA96_08G048300</name>
</gene>
<dbReference type="PANTHER" id="PTHR33304:SF49">
    <property type="entry name" value="OS12G0161500 PROTEIN"/>
    <property type="match status" value="1"/>
</dbReference>
<dbReference type="InterPro" id="IPR056280">
    <property type="entry name" value="AIPP2-like_SPOC"/>
</dbReference>
<feature type="compositionally biased region" description="Polar residues" evidence="6">
    <location>
        <begin position="65"/>
        <end position="74"/>
    </location>
</feature>
<feature type="region of interest" description="Disordered" evidence="6">
    <location>
        <begin position="225"/>
        <end position="244"/>
    </location>
</feature>
<feature type="domain" description="AIPP2-like SPOC-like" evidence="7">
    <location>
        <begin position="567"/>
        <end position="690"/>
    </location>
</feature>
<feature type="compositionally biased region" description="Polar residues" evidence="6">
    <location>
        <begin position="134"/>
        <end position="144"/>
    </location>
</feature>
<feature type="compositionally biased region" description="Basic and acidic residues" evidence="6">
    <location>
        <begin position="117"/>
        <end position="131"/>
    </location>
</feature>
<feature type="region of interest" description="Disordered" evidence="6">
    <location>
        <begin position="65"/>
        <end position="193"/>
    </location>
</feature>
<evidence type="ECO:0000256" key="4">
    <source>
        <dbReference type="ARBA" id="ARBA00023015"/>
    </source>
</evidence>
<evidence type="ECO:0000256" key="6">
    <source>
        <dbReference type="SAM" id="MobiDB-lite"/>
    </source>
</evidence>
<evidence type="ECO:0000313" key="8">
    <source>
        <dbReference type="EMBL" id="KAG0520146.1"/>
    </source>
</evidence>
<keyword evidence="5" id="KW-0804">Transcription</keyword>
<dbReference type="Pfam" id="PF23121">
    <property type="entry name" value="SPOC_AIPP2"/>
    <property type="match status" value="1"/>
</dbReference>
<dbReference type="GO" id="GO:0034244">
    <property type="term" value="P:negative regulation of transcription elongation by RNA polymerase II"/>
    <property type="evidence" value="ECO:0007669"/>
    <property type="project" value="InterPro"/>
</dbReference>
<feature type="region of interest" description="Disordered" evidence="6">
    <location>
        <begin position="798"/>
        <end position="840"/>
    </location>
</feature>
<dbReference type="GO" id="GO:0140566">
    <property type="term" value="F:histone reader activity"/>
    <property type="evidence" value="ECO:0007669"/>
    <property type="project" value="InterPro"/>
</dbReference>
<organism evidence="8 9">
    <name type="scientific">Sorghum bicolor</name>
    <name type="common">Sorghum</name>
    <name type="synonym">Sorghum vulgare</name>
    <dbReference type="NCBI Taxonomy" id="4558"/>
    <lineage>
        <taxon>Eukaryota</taxon>
        <taxon>Viridiplantae</taxon>
        <taxon>Streptophyta</taxon>
        <taxon>Embryophyta</taxon>
        <taxon>Tracheophyta</taxon>
        <taxon>Spermatophyta</taxon>
        <taxon>Magnoliopsida</taxon>
        <taxon>Liliopsida</taxon>
        <taxon>Poales</taxon>
        <taxon>Poaceae</taxon>
        <taxon>PACMAD clade</taxon>
        <taxon>Panicoideae</taxon>
        <taxon>Andropogonodae</taxon>
        <taxon>Andropogoneae</taxon>
        <taxon>Sorghinae</taxon>
        <taxon>Sorghum</taxon>
    </lineage>
</organism>
<feature type="region of interest" description="Disordered" evidence="6">
    <location>
        <begin position="716"/>
        <end position="749"/>
    </location>
</feature>
<accession>A0A921QGR8</accession>
<dbReference type="Proteomes" id="UP000807115">
    <property type="component" value="Chromosome 8"/>
</dbReference>
<reference evidence="8" key="2">
    <citation type="submission" date="2020-10" db="EMBL/GenBank/DDBJ databases">
        <authorList>
            <person name="Cooper E.A."/>
            <person name="Brenton Z.W."/>
            <person name="Flinn B.S."/>
            <person name="Jenkins J."/>
            <person name="Shu S."/>
            <person name="Flowers D."/>
            <person name="Luo F."/>
            <person name="Wang Y."/>
            <person name="Xia P."/>
            <person name="Barry K."/>
            <person name="Daum C."/>
            <person name="Lipzen A."/>
            <person name="Yoshinaga Y."/>
            <person name="Schmutz J."/>
            <person name="Saski C."/>
            <person name="Vermerris W."/>
            <person name="Kresovich S."/>
        </authorList>
    </citation>
    <scope>NUCLEOTIDE SEQUENCE</scope>
</reference>
<comment type="caution">
    <text evidence="8">The sequence shown here is derived from an EMBL/GenBank/DDBJ whole genome shotgun (WGS) entry which is preliminary data.</text>
</comment>
<proteinExistence type="predicted"/>
<feature type="region of interest" description="Disordered" evidence="6">
    <location>
        <begin position="350"/>
        <end position="381"/>
    </location>
</feature>
<reference evidence="8" key="1">
    <citation type="journal article" date="2019" name="BMC Genomics">
        <title>A new reference genome for Sorghum bicolor reveals high levels of sequence similarity between sweet and grain genotypes: implications for the genetics of sugar metabolism.</title>
        <authorList>
            <person name="Cooper E.A."/>
            <person name="Brenton Z.W."/>
            <person name="Flinn B.S."/>
            <person name="Jenkins J."/>
            <person name="Shu S."/>
            <person name="Flowers D."/>
            <person name="Luo F."/>
            <person name="Wang Y."/>
            <person name="Xia P."/>
            <person name="Barry K."/>
            <person name="Daum C."/>
            <person name="Lipzen A."/>
            <person name="Yoshinaga Y."/>
            <person name="Schmutz J."/>
            <person name="Saski C."/>
            <person name="Vermerris W."/>
            <person name="Kresovich S."/>
        </authorList>
    </citation>
    <scope>NUCLEOTIDE SEQUENCE</scope>
</reference>
<feature type="compositionally biased region" description="Basic and acidic residues" evidence="6">
    <location>
        <begin position="78"/>
        <end position="90"/>
    </location>
</feature>
<name>A0A921QGR8_SORBI</name>